<dbReference type="EMBL" id="JBBXMP010000003">
    <property type="protein sequence ID" value="KAL0071664.1"/>
    <property type="molecule type" value="Genomic_DNA"/>
</dbReference>
<feature type="transmembrane region" description="Helical" evidence="1">
    <location>
        <begin position="51"/>
        <end position="72"/>
    </location>
</feature>
<accession>A0ABR3AFB9</accession>
<keyword evidence="1" id="KW-1133">Transmembrane helix</keyword>
<protein>
    <submittedName>
        <fullName evidence="2">Uncharacterized protein</fullName>
    </submittedName>
</protein>
<keyword evidence="3" id="KW-1185">Reference proteome</keyword>
<evidence type="ECO:0000313" key="3">
    <source>
        <dbReference type="Proteomes" id="UP001437256"/>
    </source>
</evidence>
<organism evidence="2 3">
    <name type="scientific">Marasmius tenuissimus</name>
    <dbReference type="NCBI Taxonomy" id="585030"/>
    <lineage>
        <taxon>Eukaryota</taxon>
        <taxon>Fungi</taxon>
        <taxon>Dikarya</taxon>
        <taxon>Basidiomycota</taxon>
        <taxon>Agaricomycotina</taxon>
        <taxon>Agaricomycetes</taxon>
        <taxon>Agaricomycetidae</taxon>
        <taxon>Agaricales</taxon>
        <taxon>Marasmiineae</taxon>
        <taxon>Marasmiaceae</taxon>
        <taxon>Marasmius</taxon>
    </lineage>
</organism>
<reference evidence="2 3" key="1">
    <citation type="submission" date="2024-05" db="EMBL/GenBank/DDBJ databases">
        <title>A draft genome resource for the thread blight pathogen Marasmius tenuissimus strain MS-2.</title>
        <authorList>
            <person name="Yulfo-Soto G.E."/>
            <person name="Baruah I.K."/>
            <person name="Amoako-Attah I."/>
            <person name="Bukari Y."/>
            <person name="Meinhardt L.W."/>
            <person name="Bailey B.A."/>
            <person name="Cohen S.P."/>
        </authorList>
    </citation>
    <scope>NUCLEOTIDE SEQUENCE [LARGE SCALE GENOMIC DNA]</scope>
    <source>
        <strain evidence="2 3">MS-2</strain>
    </source>
</reference>
<sequence>MELTTHHQDAEYLVRKASNAGYRYLSLLAPPLYTAYILVRKGRGAFSVNGLLRSTWIAGVGGAVGGAAVGYVRYASSSQEGVRVKRIQTAYDTNRIRVEDHSTIGGVLFSVLTPAILWKRAKVYNLILGGAGLGSGVGVLTHYLRSVTGDPPTKVAIPEA</sequence>
<proteinExistence type="predicted"/>
<name>A0ABR3AFB9_9AGAR</name>
<evidence type="ECO:0000256" key="1">
    <source>
        <dbReference type="SAM" id="Phobius"/>
    </source>
</evidence>
<evidence type="ECO:0000313" key="2">
    <source>
        <dbReference type="EMBL" id="KAL0071664.1"/>
    </source>
</evidence>
<keyword evidence="1" id="KW-0472">Membrane</keyword>
<dbReference type="Proteomes" id="UP001437256">
    <property type="component" value="Unassembled WGS sequence"/>
</dbReference>
<gene>
    <name evidence="2" type="ORF">AAF712_001521</name>
</gene>
<comment type="caution">
    <text evidence="2">The sequence shown here is derived from an EMBL/GenBank/DDBJ whole genome shotgun (WGS) entry which is preliminary data.</text>
</comment>
<keyword evidence="1" id="KW-0812">Transmembrane</keyword>
<feature type="transmembrane region" description="Helical" evidence="1">
    <location>
        <begin position="125"/>
        <end position="144"/>
    </location>
</feature>
<feature type="transmembrane region" description="Helical" evidence="1">
    <location>
        <begin position="20"/>
        <end position="39"/>
    </location>
</feature>